<protein>
    <submittedName>
        <fullName evidence="3">HTH_Tnp_Tc3_2 domain-containing protein</fullName>
    </submittedName>
</protein>
<proteinExistence type="predicted"/>
<keyword evidence="4" id="KW-1185">Reference proteome</keyword>
<dbReference type="InterPro" id="IPR002492">
    <property type="entry name" value="Transposase_Tc1-like"/>
</dbReference>
<dbReference type="InterPro" id="IPR036397">
    <property type="entry name" value="RNaseH_sf"/>
</dbReference>
<dbReference type="GO" id="GO:0006313">
    <property type="term" value="P:DNA transposition"/>
    <property type="evidence" value="ECO:0007669"/>
    <property type="project" value="InterPro"/>
</dbReference>
<name>A0A8R1EP65_CAEJA</name>
<evidence type="ECO:0000313" key="4">
    <source>
        <dbReference type="Proteomes" id="UP000005237"/>
    </source>
</evidence>
<dbReference type="GO" id="GO:0005634">
    <property type="term" value="C:nucleus"/>
    <property type="evidence" value="ECO:0007669"/>
    <property type="project" value="UniProtKB-SubCell"/>
</dbReference>
<dbReference type="EnsemblMetazoa" id="CJA37588b.1">
    <property type="protein sequence ID" value="CJA37588b.1"/>
    <property type="gene ID" value="WBGene00213435"/>
</dbReference>
<dbReference type="AlphaFoldDB" id="A0A8R1EP65"/>
<dbReference type="GO" id="GO:0003677">
    <property type="term" value="F:DNA binding"/>
    <property type="evidence" value="ECO:0007669"/>
    <property type="project" value="InterPro"/>
</dbReference>
<dbReference type="Proteomes" id="UP000005237">
    <property type="component" value="Unassembled WGS sequence"/>
</dbReference>
<reference evidence="4" key="1">
    <citation type="submission" date="2010-08" db="EMBL/GenBank/DDBJ databases">
        <authorList>
            <consortium name="Caenorhabditis japonica Sequencing Consortium"/>
            <person name="Wilson R.K."/>
        </authorList>
    </citation>
    <scope>NUCLEOTIDE SEQUENCE [LARGE SCALE GENOMIC DNA]</scope>
    <source>
        <strain evidence="4">DF5081</strain>
    </source>
</reference>
<sequence length="370" mass="42797">MSAVQKLKMCEAHDMDWKERQYYNHIEHILADIDRLEVLTNTVENLHVIENIRLRNVLFDDSARAFLTTSQVPLDGNVTERLNIVEHLRELSVEKLSIIGGILAVSYSKDDFQSMAVYIEEIEKLIDLLKVFVNAGRTIVKSEPNYHLQKLLKEHHLEAMVRPFGKKTFTVDVRKSIVRGHELGAHPKILATQFGCSSSQIYRILKNNRDDEDPEPMDRNILRACREDPRRTSTDIQVSVTSPNEPVLSRMTIRRRLQVAGLHGRRPVIKPLQDNDPKHTSGHVANWFRRRRVDLLEWPSQSPYLNPIENMREELERRLKGVRASNANQKFAQLEAAWKSIPMTVVQTLLDSMPRRCQAIIDAKGYPTKY</sequence>
<dbReference type="InterPro" id="IPR009057">
    <property type="entry name" value="Homeodomain-like_sf"/>
</dbReference>
<comment type="subcellular location">
    <subcellularLocation>
        <location evidence="1">Nucleus</location>
    </subcellularLocation>
</comment>
<evidence type="ECO:0000256" key="1">
    <source>
        <dbReference type="ARBA" id="ARBA00004123"/>
    </source>
</evidence>
<dbReference type="SUPFAM" id="SSF46689">
    <property type="entry name" value="Homeodomain-like"/>
    <property type="match status" value="1"/>
</dbReference>
<dbReference type="GO" id="GO:0015074">
    <property type="term" value="P:DNA integration"/>
    <property type="evidence" value="ECO:0007669"/>
    <property type="project" value="InterPro"/>
</dbReference>
<organism evidence="3 4">
    <name type="scientific">Caenorhabditis japonica</name>
    <dbReference type="NCBI Taxonomy" id="281687"/>
    <lineage>
        <taxon>Eukaryota</taxon>
        <taxon>Metazoa</taxon>
        <taxon>Ecdysozoa</taxon>
        <taxon>Nematoda</taxon>
        <taxon>Chromadorea</taxon>
        <taxon>Rhabditida</taxon>
        <taxon>Rhabditina</taxon>
        <taxon>Rhabditomorpha</taxon>
        <taxon>Rhabditoidea</taxon>
        <taxon>Rhabditidae</taxon>
        <taxon>Peloderinae</taxon>
        <taxon>Caenorhabditis</taxon>
    </lineage>
</organism>
<dbReference type="Gene3D" id="3.30.420.10">
    <property type="entry name" value="Ribonuclease H-like superfamily/Ribonuclease H"/>
    <property type="match status" value="1"/>
</dbReference>
<feature type="domain" description="Transposase Tc1-like" evidence="2">
    <location>
        <begin position="218"/>
        <end position="272"/>
    </location>
</feature>
<evidence type="ECO:0000313" key="3">
    <source>
        <dbReference type="EnsemblMetazoa" id="CJA37588b.1"/>
    </source>
</evidence>
<accession>A0A8R1EP65</accession>
<reference evidence="3" key="2">
    <citation type="submission" date="2022-06" db="UniProtKB">
        <authorList>
            <consortium name="EnsemblMetazoa"/>
        </authorList>
    </citation>
    <scope>IDENTIFICATION</scope>
    <source>
        <strain evidence="3">DF5081</strain>
    </source>
</reference>
<dbReference type="Pfam" id="PF01498">
    <property type="entry name" value="HTH_Tnp_Tc3_2"/>
    <property type="match status" value="1"/>
</dbReference>
<evidence type="ECO:0000259" key="2">
    <source>
        <dbReference type="Pfam" id="PF01498"/>
    </source>
</evidence>